<evidence type="ECO:0000313" key="3">
    <source>
        <dbReference type="Proteomes" id="UP000830158"/>
    </source>
</evidence>
<protein>
    <submittedName>
        <fullName evidence="2">Uncharacterized protein</fullName>
    </submittedName>
</protein>
<feature type="compositionally biased region" description="Pro residues" evidence="1">
    <location>
        <begin position="164"/>
        <end position="174"/>
    </location>
</feature>
<dbReference type="RefSeq" id="WP_094003280.1">
    <property type="nucleotide sequence ID" value="NZ_CP091196.1"/>
</dbReference>
<evidence type="ECO:0000256" key="1">
    <source>
        <dbReference type="SAM" id="MobiDB-lite"/>
    </source>
</evidence>
<gene>
    <name evidence="2" type="ORF">L1857_02100</name>
</gene>
<sequence>MTRRTTAGNILVRVLLGIAGAFAVTLVSWLVASSASADEAVPDPLSPLLGLVGGTTEPVHDVVRQVTGIIAPPLRTDRIVASVTGTTPVFAEPVRPRAAGTTRASAPKPPPAVPDRRAAPVLPRVPEPPPVPPKVTSPAPLPASEPAPVQPEPAEPKPVEPKPVEPGPGAPEPAAPVHGACAAPVHATDAAGVCPLRPAPPPMPFAVVAESHSADRGFLRAERVRKFPDRFPGTSARLFQPFPFVP</sequence>
<proteinExistence type="predicted"/>
<name>A0ABY4NMI2_9PSEU</name>
<feature type="region of interest" description="Disordered" evidence="1">
    <location>
        <begin position="91"/>
        <end position="177"/>
    </location>
</feature>
<feature type="compositionally biased region" description="Pro residues" evidence="1">
    <location>
        <begin position="123"/>
        <end position="153"/>
    </location>
</feature>
<keyword evidence="3" id="KW-1185">Reference proteome</keyword>
<accession>A0ABY4NMI2</accession>
<dbReference type="EMBL" id="CP091196">
    <property type="protein sequence ID" value="UQS21699.1"/>
    <property type="molecule type" value="Genomic_DNA"/>
</dbReference>
<feature type="compositionally biased region" description="Basic and acidic residues" evidence="1">
    <location>
        <begin position="154"/>
        <end position="163"/>
    </location>
</feature>
<dbReference type="Proteomes" id="UP000830158">
    <property type="component" value="Chromosome"/>
</dbReference>
<reference evidence="2" key="1">
    <citation type="submission" date="2022-01" db="EMBL/GenBank/DDBJ databases">
        <title>PSI-footprinting approach for the identification of protein synthesis inhibitor producers.</title>
        <authorList>
            <person name="Handel F."/>
            <person name="Kulik A."/>
            <person name="Wex K.W."/>
            <person name="Berscheid A."/>
            <person name="Saur J.S."/>
            <person name="Winkler A."/>
            <person name="Wibberg D."/>
            <person name="Kalinowski J."/>
            <person name="Broetz-Oesterhelt H."/>
            <person name="Mast Y."/>
        </authorList>
    </citation>
    <scope>NUCLEOTIDE SEQUENCE</scope>
    <source>
        <strain evidence="2">KNN 49.3e</strain>
    </source>
</reference>
<evidence type="ECO:0000313" key="2">
    <source>
        <dbReference type="EMBL" id="UQS21699.1"/>
    </source>
</evidence>
<organism evidence="2 3">
    <name type="scientific">Amycolatopsis thermalba</name>
    <dbReference type="NCBI Taxonomy" id="944492"/>
    <lineage>
        <taxon>Bacteria</taxon>
        <taxon>Bacillati</taxon>
        <taxon>Actinomycetota</taxon>
        <taxon>Actinomycetes</taxon>
        <taxon>Pseudonocardiales</taxon>
        <taxon>Pseudonocardiaceae</taxon>
        <taxon>Amycolatopsis</taxon>
    </lineage>
</organism>